<dbReference type="EMBL" id="AOIA01000086">
    <property type="protein sequence ID" value="ELY61266.1"/>
    <property type="molecule type" value="Genomic_DNA"/>
</dbReference>
<reference evidence="2 3" key="1">
    <citation type="journal article" date="2014" name="PLoS Genet.">
        <title>Phylogenetically driven sequencing of extremely halophilic archaea reveals strategies for static and dynamic osmo-response.</title>
        <authorList>
            <person name="Becker E.A."/>
            <person name="Seitzer P.M."/>
            <person name="Tritt A."/>
            <person name="Larsen D."/>
            <person name="Krusor M."/>
            <person name="Yao A.I."/>
            <person name="Wu D."/>
            <person name="Madern D."/>
            <person name="Eisen J.A."/>
            <person name="Darling A.E."/>
            <person name="Facciotti M.T."/>
        </authorList>
    </citation>
    <scope>NUCLEOTIDE SEQUENCE [LARGE SCALE GENOMIC DNA]</scope>
    <source>
        <strain evidence="2 3">DSM 18795</strain>
    </source>
</reference>
<feature type="compositionally biased region" description="Polar residues" evidence="1">
    <location>
        <begin position="66"/>
        <end position="79"/>
    </location>
</feature>
<dbReference type="RefSeq" id="WP_008422719.1">
    <property type="nucleotide sequence ID" value="NZ_AOIA01000086.1"/>
</dbReference>
<organism evidence="2 3">
    <name type="scientific">Natronococcus jeotgali DSM 18795</name>
    <dbReference type="NCBI Taxonomy" id="1227498"/>
    <lineage>
        <taxon>Archaea</taxon>
        <taxon>Methanobacteriati</taxon>
        <taxon>Methanobacteriota</taxon>
        <taxon>Stenosarchaea group</taxon>
        <taxon>Halobacteria</taxon>
        <taxon>Halobacteriales</taxon>
        <taxon>Natrialbaceae</taxon>
        <taxon>Natronococcus</taxon>
    </lineage>
</organism>
<evidence type="ECO:0000313" key="3">
    <source>
        <dbReference type="Proteomes" id="UP000011531"/>
    </source>
</evidence>
<accession>L9XIL4</accession>
<evidence type="ECO:0000313" key="2">
    <source>
        <dbReference type="EMBL" id="ELY61266.1"/>
    </source>
</evidence>
<proteinExistence type="predicted"/>
<dbReference type="OrthoDB" id="302880at2157"/>
<evidence type="ECO:0000256" key="1">
    <source>
        <dbReference type="SAM" id="MobiDB-lite"/>
    </source>
</evidence>
<keyword evidence="3" id="KW-1185">Reference proteome</keyword>
<feature type="region of interest" description="Disordered" evidence="1">
    <location>
        <begin position="37"/>
        <end position="85"/>
    </location>
</feature>
<gene>
    <name evidence="2" type="ORF">C492_09530</name>
</gene>
<feature type="region of interest" description="Disordered" evidence="1">
    <location>
        <begin position="1"/>
        <end position="21"/>
    </location>
</feature>
<name>L9XIL4_9EURY</name>
<comment type="caution">
    <text evidence="2">The sequence shown here is derived from an EMBL/GenBank/DDBJ whole genome shotgun (WGS) entry which is preliminary data.</text>
</comment>
<dbReference type="AlphaFoldDB" id="L9XIL4"/>
<dbReference type="Proteomes" id="UP000011531">
    <property type="component" value="Unassembled WGS sequence"/>
</dbReference>
<sequence>MSKVEAENRELRQENQDQAERIDELEEELEELTRWRGGISNWTESNTDRIADLEDEVEEIKGTGDETPTPQGGESTTPEPQTPIEDVVDLPEGLVEDNLTANQERARFVAKDISDYSKSVPAGRAIKSSDLRKVLRAKEDSRVHTQTVSRVIERLDELGKSEVEVRESRSGERAVVFSEEIVSRIESLQRSSNDVVIGEEVCG</sequence>
<protein>
    <submittedName>
        <fullName evidence="2">Uncharacterized protein</fullName>
    </submittedName>
</protein>